<keyword evidence="4" id="KW-0548">Nucleotidyltransferase</keyword>
<evidence type="ECO:0000256" key="1">
    <source>
        <dbReference type="ARBA" id="ARBA00009558"/>
    </source>
</evidence>
<sequence length="282" mass="32441">MYVRGTTCVHRGTAMISNMLLLSPLCFLLCWMLPVDSMRIRVSFTSRLPIGPRLLNMAPGAFDDMYFGCNHTMTQMVEKKYFKKENTGAFWDVWEKASDCANRNLNHTDAGDEALTKDHMQAICVYTSDYKKFYWLFNDAVRTNKENHEFPYHSLHFWLTSAMQILNENNKCHTTYRRSDLKFVASVNKVIRFGSFTSSSKKSNLDVFGRKTCFKITTCSGAYLKHYSAFKGEAEVLIPPYEMFKVTDVKKGRDVAQLSDCEDVYMLESVGVHSNMNCRAVN</sequence>
<dbReference type="PANTHER" id="PTHR10339">
    <property type="entry name" value="ADP-RIBOSYLTRANSFERASE"/>
    <property type="match status" value="1"/>
</dbReference>
<dbReference type="PRINTS" id="PR00970">
    <property type="entry name" value="RIBTRNSFRASE"/>
</dbReference>
<evidence type="ECO:0000256" key="2">
    <source>
        <dbReference type="ARBA" id="ARBA00022676"/>
    </source>
</evidence>
<dbReference type="AlphaFoldDB" id="A0A6G1Q7W5"/>
<keyword evidence="9" id="KW-1185">Reference proteome</keyword>
<evidence type="ECO:0000256" key="5">
    <source>
        <dbReference type="ARBA" id="ARBA00022857"/>
    </source>
</evidence>
<dbReference type="GO" id="GO:0106274">
    <property type="term" value="F:NAD+-protein-arginine ADP-ribosyltransferase activity"/>
    <property type="evidence" value="ECO:0007669"/>
    <property type="project" value="UniProtKB-EC"/>
</dbReference>
<dbReference type="PANTHER" id="PTHR10339:SF29">
    <property type="entry name" value="NAD(P)(+)--ARGININE ADP-RIBOSYLTRANSFERASE"/>
    <property type="match status" value="1"/>
</dbReference>
<keyword evidence="2 7" id="KW-0328">Glycosyltransferase</keyword>
<reference evidence="8 9" key="1">
    <citation type="submission" date="2019-02" db="EMBL/GenBank/DDBJ databases">
        <title>Opniocepnalus argus genome.</title>
        <authorList>
            <person name="Zhou C."/>
            <person name="Xiao S."/>
        </authorList>
    </citation>
    <scope>NUCLEOTIDE SEQUENCE [LARGE SCALE GENOMIC DNA]</scope>
    <source>
        <strain evidence="8">OARG1902GOOAL</strain>
        <tissue evidence="8">Muscle</tissue>
    </source>
</reference>
<dbReference type="InterPro" id="IPR050999">
    <property type="entry name" value="ADP-ribosyltransferase_ARG"/>
</dbReference>
<dbReference type="Proteomes" id="UP000503349">
    <property type="component" value="Chromosome 14"/>
</dbReference>
<dbReference type="FunFam" id="3.90.176.10:FF:000003">
    <property type="entry name" value="NAD(P)(+)--arginine ADP-ribosyltransferase"/>
    <property type="match status" value="1"/>
</dbReference>
<dbReference type="EC" id="2.4.2.31" evidence="7"/>
<keyword evidence="3 7" id="KW-0808">Transferase</keyword>
<accession>A0A6G1Q7W5</accession>
<name>A0A6G1Q7W5_CHAAH</name>
<protein>
    <recommendedName>
        <fullName evidence="7">NAD(P)(+)--arginine ADP-ribosyltransferase</fullName>
        <ecNumber evidence="7">2.4.2.31</ecNumber>
    </recommendedName>
    <alternativeName>
        <fullName evidence="7">Mono(ADP-ribosyl)transferase</fullName>
    </alternativeName>
</protein>
<proteinExistence type="inferred from homology"/>
<gene>
    <name evidence="8" type="ORF">EXN66_Car014185</name>
</gene>
<evidence type="ECO:0000256" key="3">
    <source>
        <dbReference type="ARBA" id="ARBA00022679"/>
    </source>
</evidence>
<evidence type="ECO:0000313" key="8">
    <source>
        <dbReference type="EMBL" id="KAF3698504.1"/>
    </source>
</evidence>
<comment type="catalytic activity">
    <reaction evidence="6 7">
        <text>L-arginyl-[protein] + NAD(+) = N(omega)-(ADP-D-ribosyl)-L-arginyl-[protein] + nicotinamide + H(+)</text>
        <dbReference type="Rhea" id="RHEA:19149"/>
        <dbReference type="Rhea" id="RHEA-COMP:10532"/>
        <dbReference type="Rhea" id="RHEA-COMP:15087"/>
        <dbReference type="ChEBI" id="CHEBI:15378"/>
        <dbReference type="ChEBI" id="CHEBI:17154"/>
        <dbReference type="ChEBI" id="CHEBI:29965"/>
        <dbReference type="ChEBI" id="CHEBI:57540"/>
        <dbReference type="ChEBI" id="CHEBI:142554"/>
        <dbReference type="EC" id="2.4.2.31"/>
    </reaction>
</comment>
<comment type="similarity">
    <text evidence="1 7">Belongs to the Arg-specific ADP-ribosyltransferase family.</text>
</comment>
<keyword evidence="5 7" id="KW-0521">NADP</keyword>
<dbReference type="Gene3D" id="3.90.176.10">
    <property type="entry name" value="Toxin ADP-ribosyltransferase, Chain A, domain 1"/>
    <property type="match status" value="1"/>
</dbReference>
<evidence type="ECO:0000313" key="9">
    <source>
        <dbReference type="Proteomes" id="UP000503349"/>
    </source>
</evidence>
<evidence type="ECO:0000256" key="4">
    <source>
        <dbReference type="ARBA" id="ARBA00022695"/>
    </source>
</evidence>
<reference evidence="9" key="2">
    <citation type="submission" date="2019-02" db="EMBL/GenBank/DDBJ databases">
        <title>Opniocepnalus argus Var Kimnra genome.</title>
        <authorList>
            <person name="Zhou C."/>
            <person name="Xiao S."/>
        </authorList>
    </citation>
    <scope>NUCLEOTIDE SEQUENCE [LARGE SCALE GENOMIC DNA]</scope>
</reference>
<dbReference type="GO" id="GO:0016779">
    <property type="term" value="F:nucleotidyltransferase activity"/>
    <property type="evidence" value="ECO:0007669"/>
    <property type="project" value="UniProtKB-KW"/>
</dbReference>
<keyword evidence="7" id="KW-0520">NAD</keyword>
<dbReference type="PROSITE" id="PS51996">
    <property type="entry name" value="TR_MART"/>
    <property type="match status" value="1"/>
</dbReference>
<evidence type="ECO:0000256" key="7">
    <source>
        <dbReference type="RuleBase" id="RU361228"/>
    </source>
</evidence>
<dbReference type="InterPro" id="IPR000768">
    <property type="entry name" value="ART"/>
</dbReference>
<dbReference type="SUPFAM" id="SSF56399">
    <property type="entry name" value="ADP-ribosylation"/>
    <property type="match status" value="1"/>
</dbReference>
<evidence type="ECO:0000256" key="6">
    <source>
        <dbReference type="ARBA" id="ARBA00047597"/>
    </source>
</evidence>
<dbReference type="EMBL" id="CM015725">
    <property type="protein sequence ID" value="KAF3698504.1"/>
    <property type="molecule type" value="Genomic_DNA"/>
</dbReference>
<dbReference type="GO" id="GO:0003950">
    <property type="term" value="F:NAD+ poly-ADP-ribosyltransferase activity"/>
    <property type="evidence" value="ECO:0007669"/>
    <property type="project" value="TreeGrafter"/>
</dbReference>
<dbReference type="Pfam" id="PF01129">
    <property type="entry name" value="ART"/>
    <property type="match status" value="1"/>
</dbReference>
<organism evidence="8 9">
    <name type="scientific">Channa argus</name>
    <name type="common">Northern snakehead</name>
    <name type="synonym">Ophicephalus argus</name>
    <dbReference type="NCBI Taxonomy" id="215402"/>
    <lineage>
        <taxon>Eukaryota</taxon>
        <taxon>Metazoa</taxon>
        <taxon>Chordata</taxon>
        <taxon>Craniata</taxon>
        <taxon>Vertebrata</taxon>
        <taxon>Euteleostomi</taxon>
        <taxon>Actinopterygii</taxon>
        <taxon>Neopterygii</taxon>
        <taxon>Teleostei</taxon>
        <taxon>Neoteleostei</taxon>
        <taxon>Acanthomorphata</taxon>
        <taxon>Anabantaria</taxon>
        <taxon>Anabantiformes</taxon>
        <taxon>Channoidei</taxon>
        <taxon>Channidae</taxon>
        <taxon>Channa</taxon>
    </lineage>
</organism>